<dbReference type="InterPro" id="IPR011701">
    <property type="entry name" value="MFS"/>
</dbReference>
<evidence type="ECO:0000313" key="8">
    <source>
        <dbReference type="EMBL" id="SVB37851.1"/>
    </source>
</evidence>
<dbReference type="InterPro" id="IPR050189">
    <property type="entry name" value="MFS_Efflux_Transporters"/>
</dbReference>
<accession>A0A382DJF7</accession>
<dbReference type="InterPro" id="IPR020846">
    <property type="entry name" value="MFS_dom"/>
</dbReference>
<evidence type="ECO:0000256" key="6">
    <source>
        <dbReference type="SAM" id="Phobius"/>
    </source>
</evidence>
<feature type="transmembrane region" description="Helical" evidence="6">
    <location>
        <begin position="210"/>
        <end position="232"/>
    </location>
</feature>
<evidence type="ECO:0000256" key="4">
    <source>
        <dbReference type="ARBA" id="ARBA00022989"/>
    </source>
</evidence>
<comment type="subcellular location">
    <subcellularLocation>
        <location evidence="1">Cell membrane</location>
        <topology evidence="1">Multi-pass membrane protein</topology>
    </subcellularLocation>
</comment>
<dbReference type="SUPFAM" id="SSF103473">
    <property type="entry name" value="MFS general substrate transporter"/>
    <property type="match status" value="1"/>
</dbReference>
<dbReference type="PROSITE" id="PS50850">
    <property type="entry name" value="MFS"/>
    <property type="match status" value="1"/>
</dbReference>
<feature type="transmembrane region" description="Helical" evidence="6">
    <location>
        <begin position="159"/>
        <end position="178"/>
    </location>
</feature>
<keyword evidence="4 6" id="KW-1133">Transmembrane helix</keyword>
<keyword evidence="5 6" id="KW-0472">Membrane</keyword>
<dbReference type="Pfam" id="PF07690">
    <property type="entry name" value="MFS_1"/>
    <property type="match status" value="1"/>
</dbReference>
<dbReference type="InterPro" id="IPR036259">
    <property type="entry name" value="MFS_trans_sf"/>
</dbReference>
<dbReference type="Gene3D" id="1.20.1250.20">
    <property type="entry name" value="MFS general substrate transporter like domains"/>
    <property type="match status" value="2"/>
</dbReference>
<keyword evidence="3 6" id="KW-0812">Transmembrane</keyword>
<gene>
    <name evidence="8" type="ORF">METZ01_LOCUS190705</name>
</gene>
<keyword evidence="2" id="KW-1003">Cell membrane</keyword>
<feature type="transmembrane region" description="Helical" evidence="6">
    <location>
        <begin position="238"/>
        <end position="257"/>
    </location>
</feature>
<protein>
    <recommendedName>
        <fullName evidence="7">Major facilitator superfamily (MFS) profile domain-containing protein</fullName>
    </recommendedName>
</protein>
<feature type="transmembrane region" description="Helical" evidence="6">
    <location>
        <begin position="41"/>
        <end position="63"/>
    </location>
</feature>
<evidence type="ECO:0000256" key="3">
    <source>
        <dbReference type="ARBA" id="ARBA00022692"/>
    </source>
</evidence>
<name>A0A382DJF7_9ZZZZ</name>
<evidence type="ECO:0000256" key="5">
    <source>
        <dbReference type="ARBA" id="ARBA00023136"/>
    </source>
</evidence>
<dbReference type="GO" id="GO:0005886">
    <property type="term" value="C:plasma membrane"/>
    <property type="evidence" value="ECO:0007669"/>
    <property type="project" value="UniProtKB-SubCell"/>
</dbReference>
<dbReference type="PANTHER" id="PTHR43124">
    <property type="entry name" value="PURINE EFFLUX PUMP PBUE"/>
    <property type="match status" value="1"/>
</dbReference>
<sequence length="309" mass="33210">MKPNLLISFSLGHCANDFVPIAMYVLIPAFGTALELSAVEIGLLFMIHSLGGSIAFLPAGLLADHIANRGVVLAGTFFWVGLGYLAASFSNSFWAFALLIAFANMADATWHPIATGVLAQIHKSRRAYALGVHAIGGHVAEVITLPACGLLLSFWDWRLAIQVLIIPTLLMGVYFVLIHHHVPRHVNSRPTRADFLAIWRIWSSGAGLRIISIFVTYNMGLFAIITMTPLYLSRNHSFSWLQTATVMAVMMLAGALAQPSTGKLSDRIGRRPLIIAGNGIAAAAALAAGWSTDIILTLISLGLALTMLV</sequence>
<reference evidence="8" key="1">
    <citation type="submission" date="2018-05" db="EMBL/GenBank/DDBJ databases">
        <authorList>
            <person name="Lanie J.A."/>
            <person name="Ng W.-L."/>
            <person name="Kazmierczak K.M."/>
            <person name="Andrzejewski T.M."/>
            <person name="Davidsen T.M."/>
            <person name="Wayne K.J."/>
            <person name="Tettelin H."/>
            <person name="Glass J.I."/>
            <person name="Rusch D."/>
            <person name="Podicherti R."/>
            <person name="Tsui H.-C.T."/>
            <person name="Winkler M.E."/>
        </authorList>
    </citation>
    <scope>NUCLEOTIDE SEQUENCE</scope>
</reference>
<feature type="transmembrane region" description="Helical" evidence="6">
    <location>
        <begin position="93"/>
        <end position="118"/>
    </location>
</feature>
<dbReference type="PROSITE" id="PS00216">
    <property type="entry name" value="SUGAR_TRANSPORT_1"/>
    <property type="match status" value="1"/>
</dbReference>
<organism evidence="8">
    <name type="scientific">marine metagenome</name>
    <dbReference type="NCBI Taxonomy" id="408172"/>
    <lineage>
        <taxon>unclassified sequences</taxon>
        <taxon>metagenomes</taxon>
        <taxon>ecological metagenomes</taxon>
    </lineage>
</organism>
<feature type="transmembrane region" description="Helical" evidence="6">
    <location>
        <begin position="278"/>
        <end position="305"/>
    </location>
</feature>
<dbReference type="AlphaFoldDB" id="A0A382DJF7"/>
<evidence type="ECO:0000259" key="7">
    <source>
        <dbReference type="PROSITE" id="PS50850"/>
    </source>
</evidence>
<feature type="non-terminal residue" evidence="8">
    <location>
        <position position="309"/>
    </location>
</feature>
<dbReference type="InterPro" id="IPR005829">
    <property type="entry name" value="Sugar_transporter_CS"/>
</dbReference>
<dbReference type="GO" id="GO:0022857">
    <property type="term" value="F:transmembrane transporter activity"/>
    <property type="evidence" value="ECO:0007669"/>
    <property type="project" value="InterPro"/>
</dbReference>
<dbReference type="PANTHER" id="PTHR43124:SF3">
    <property type="entry name" value="CHLORAMPHENICOL EFFLUX PUMP RV0191"/>
    <property type="match status" value="1"/>
</dbReference>
<feature type="transmembrane region" description="Helical" evidence="6">
    <location>
        <begin position="70"/>
        <end position="87"/>
    </location>
</feature>
<dbReference type="EMBL" id="UINC01039410">
    <property type="protein sequence ID" value="SVB37851.1"/>
    <property type="molecule type" value="Genomic_DNA"/>
</dbReference>
<evidence type="ECO:0000256" key="1">
    <source>
        <dbReference type="ARBA" id="ARBA00004651"/>
    </source>
</evidence>
<feature type="domain" description="Major facilitator superfamily (MFS) profile" evidence="7">
    <location>
        <begin position="5"/>
        <end position="309"/>
    </location>
</feature>
<feature type="transmembrane region" description="Helical" evidence="6">
    <location>
        <begin position="130"/>
        <end position="153"/>
    </location>
</feature>
<evidence type="ECO:0000256" key="2">
    <source>
        <dbReference type="ARBA" id="ARBA00022475"/>
    </source>
</evidence>
<proteinExistence type="predicted"/>